<dbReference type="AlphaFoldDB" id="A0AA40FL71"/>
<feature type="non-terminal residue" evidence="2">
    <location>
        <position position="1"/>
    </location>
</feature>
<dbReference type="EMBL" id="JAHYIQ010000027">
    <property type="protein sequence ID" value="KAK1121179.1"/>
    <property type="molecule type" value="Genomic_DNA"/>
</dbReference>
<name>A0AA40FL71_9HYME</name>
<evidence type="ECO:0000313" key="3">
    <source>
        <dbReference type="Proteomes" id="UP001177670"/>
    </source>
</evidence>
<reference evidence="2" key="1">
    <citation type="submission" date="2021-10" db="EMBL/GenBank/DDBJ databases">
        <title>Melipona bicolor Genome sequencing and assembly.</title>
        <authorList>
            <person name="Araujo N.S."/>
            <person name="Arias M.C."/>
        </authorList>
    </citation>
    <scope>NUCLEOTIDE SEQUENCE</scope>
    <source>
        <strain evidence="2">USP_2M_L1-L4_2017</strain>
        <tissue evidence="2">Whole body</tissue>
    </source>
</reference>
<dbReference type="Proteomes" id="UP001177670">
    <property type="component" value="Unassembled WGS sequence"/>
</dbReference>
<keyword evidence="3" id="KW-1185">Reference proteome</keyword>
<feature type="region of interest" description="Disordered" evidence="1">
    <location>
        <begin position="1"/>
        <end position="26"/>
    </location>
</feature>
<organism evidence="2 3">
    <name type="scientific">Melipona bicolor</name>
    <dbReference type="NCBI Taxonomy" id="60889"/>
    <lineage>
        <taxon>Eukaryota</taxon>
        <taxon>Metazoa</taxon>
        <taxon>Ecdysozoa</taxon>
        <taxon>Arthropoda</taxon>
        <taxon>Hexapoda</taxon>
        <taxon>Insecta</taxon>
        <taxon>Pterygota</taxon>
        <taxon>Neoptera</taxon>
        <taxon>Endopterygota</taxon>
        <taxon>Hymenoptera</taxon>
        <taxon>Apocrita</taxon>
        <taxon>Aculeata</taxon>
        <taxon>Apoidea</taxon>
        <taxon>Anthophila</taxon>
        <taxon>Apidae</taxon>
        <taxon>Melipona</taxon>
    </lineage>
</organism>
<feature type="compositionally biased region" description="Polar residues" evidence="1">
    <location>
        <begin position="1"/>
        <end position="12"/>
    </location>
</feature>
<accession>A0AA40FL71</accession>
<gene>
    <name evidence="2" type="ORF">K0M31_010486</name>
</gene>
<evidence type="ECO:0000313" key="2">
    <source>
        <dbReference type="EMBL" id="KAK1121179.1"/>
    </source>
</evidence>
<protein>
    <submittedName>
        <fullName evidence="2">Uncharacterized protein</fullName>
    </submittedName>
</protein>
<sequence length="66" mass="7321">TEFPQVRSTAKSRVSGGNRAKINISNQTESTLNPSVTLNTAEIRRKRFGASFIAVFSKVHLFLQRG</sequence>
<proteinExistence type="predicted"/>
<evidence type="ECO:0000256" key="1">
    <source>
        <dbReference type="SAM" id="MobiDB-lite"/>
    </source>
</evidence>
<comment type="caution">
    <text evidence="2">The sequence shown here is derived from an EMBL/GenBank/DDBJ whole genome shotgun (WGS) entry which is preliminary data.</text>
</comment>